<organism evidence="1 2">
    <name type="scientific">Candidatus Thermoflexus japonica</name>
    <dbReference type="NCBI Taxonomy" id="2035417"/>
    <lineage>
        <taxon>Bacteria</taxon>
        <taxon>Bacillati</taxon>
        <taxon>Chloroflexota</taxon>
        <taxon>Thermoflexia</taxon>
        <taxon>Thermoflexales</taxon>
        <taxon>Thermoflexaceae</taxon>
        <taxon>Thermoflexus</taxon>
    </lineage>
</organism>
<sequence length="117" mass="13917">MIKVKRVYDPVEPDDGRRFLVERLWPRGMRREALQIDGWLKDVAPSDGLRRWFGHDPKKWEEFRRRYFAELEAHPEAWRPLLEAARAGHVTLLFSARDLQHNNAVALREFLEGKLRG</sequence>
<evidence type="ECO:0008006" key="3">
    <source>
        <dbReference type="Google" id="ProtNLM"/>
    </source>
</evidence>
<reference evidence="2" key="1">
    <citation type="submission" date="2017-09" db="EMBL/GenBank/DDBJ databases">
        <title>Metaegenomics of thermophilic ammonia-oxidizing enrichment culture.</title>
        <authorList>
            <person name="Kato S."/>
            <person name="Suzuki K."/>
        </authorList>
    </citation>
    <scope>NUCLEOTIDE SEQUENCE [LARGE SCALE GENOMIC DNA]</scope>
</reference>
<proteinExistence type="predicted"/>
<dbReference type="AlphaFoldDB" id="A0A2H5Y3T0"/>
<dbReference type="EMBL" id="BEHY01000002">
    <property type="protein sequence ID" value="GBD07988.1"/>
    <property type="molecule type" value="Genomic_DNA"/>
</dbReference>
<evidence type="ECO:0000313" key="1">
    <source>
        <dbReference type="EMBL" id="GBD07988.1"/>
    </source>
</evidence>
<dbReference type="Proteomes" id="UP000236642">
    <property type="component" value="Unassembled WGS sequence"/>
</dbReference>
<dbReference type="PANTHER" id="PTHR36849">
    <property type="entry name" value="CYTOPLASMIC PROTEIN-RELATED"/>
    <property type="match status" value="1"/>
</dbReference>
<comment type="caution">
    <text evidence="1">The sequence shown here is derived from an EMBL/GenBank/DDBJ whole genome shotgun (WGS) entry which is preliminary data.</text>
</comment>
<protein>
    <recommendedName>
        <fullName evidence="3">Uroporphyrin-III C-methyltransferase</fullName>
    </recommendedName>
</protein>
<evidence type="ECO:0000313" key="2">
    <source>
        <dbReference type="Proteomes" id="UP000236642"/>
    </source>
</evidence>
<name>A0A2H5Y3T0_9CHLR</name>
<gene>
    <name evidence="1" type="ORF">HRbin22_00214</name>
</gene>
<dbReference type="Pfam" id="PF22752">
    <property type="entry name" value="DUF488-N3i"/>
    <property type="match status" value="1"/>
</dbReference>
<dbReference type="PANTHER" id="PTHR36849:SF1">
    <property type="entry name" value="CYTOPLASMIC PROTEIN"/>
    <property type="match status" value="1"/>
</dbReference>
<accession>A0A2H5Y3T0</accession>
<dbReference type="InterPro" id="IPR052552">
    <property type="entry name" value="YeaO-like"/>
</dbReference>